<name>A0A6J5NL51_9CAUD</name>
<feature type="region of interest" description="Disordered" evidence="1">
    <location>
        <begin position="56"/>
        <end position="170"/>
    </location>
</feature>
<feature type="region of interest" description="Disordered" evidence="1">
    <location>
        <begin position="197"/>
        <end position="224"/>
    </location>
</feature>
<sequence>MKDADKQLLDGLALVTDLREDEWALVVSDVEKAGGVRQVGGHARVEIERAVAKARSLVEKARPPQDSKPKPVVAPKRKKQIIYTDGRRHSRAQMPLGSDPSNYPTDKYELVNPDGTPFKVKKDAEPVAKHPGHADQSVHGGGRRKGGTTSAPTSAPAGGGSVSADASEQVMRAEKILTDAKEGAKYHDVNSIRREKEMMGKATKDEAIGRAHKHDQDFRTASNDSVAYAERATAIRAARTGDPKAEKMAEAYDADSRRFQTEAAISMKLASAWSFTAMDKGASESDLTRTWSW</sequence>
<evidence type="ECO:0000313" key="2">
    <source>
        <dbReference type="EMBL" id="CAB4158416.1"/>
    </source>
</evidence>
<reference evidence="2" key="1">
    <citation type="submission" date="2020-04" db="EMBL/GenBank/DDBJ databases">
        <authorList>
            <person name="Chiriac C."/>
            <person name="Salcher M."/>
            <person name="Ghai R."/>
            <person name="Kavagutti S V."/>
        </authorList>
    </citation>
    <scope>NUCLEOTIDE SEQUENCE</scope>
</reference>
<protein>
    <submittedName>
        <fullName evidence="2">Uncharacterized protein</fullName>
    </submittedName>
</protein>
<evidence type="ECO:0000256" key="1">
    <source>
        <dbReference type="SAM" id="MobiDB-lite"/>
    </source>
</evidence>
<proteinExistence type="predicted"/>
<feature type="compositionally biased region" description="Basic and acidic residues" evidence="1">
    <location>
        <begin position="56"/>
        <end position="69"/>
    </location>
</feature>
<gene>
    <name evidence="2" type="ORF">UFOVP711_2</name>
</gene>
<organism evidence="2">
    <name type="scientific">uncultured Caudovirales phage</name>
    <dbReference type="NCBI Taxonomy" id="2100421"/>
    <lineage>
        <taxon>Viruses</taxon>
        <taxon>Duplodnaviria</taxon>
        <taxon>Heunggongvirae</taxon>
        <taxon>Uroviricota</taxon>
        <taxon>Caudoviricetes</taxon>
        <taxon>Peduoviridae</taxon>
        <taxon>Maltschvirus</taxon>
        <taxon>Maltschvirus maltsch</taxon>
    </lineage>
</organism>
<accession>A0A6J5NL51</accession>
<dbReference type="EMBL" id="LR796677">
    <property type="protein sequence ID" value="CAB4158416.1"/>
    <property type="molecule type" value="Genomic_DNA"/>
</dbReference>
<feature type="compositionally biased region" description="Basic and acidic residues" evidence="1">
    <location>
        <begin position="197"/>
        <end position="218"/>
    </location>
</feature>